<dbReference type="InterPro" id="IPR034268">
    <property type="entry name" value="RBM25_RRM"/>
</dbReference>
<evidence type="ECO:0000313" key="7">
    <source>
        <dbReference type="Proteomes" id="UP000796880"/>
    </source>
</evidence>
<feature type="compositionally biased region" description="Pro residues" evidence="3">
    <location>
        <begin position="72"/>
        <end position="81"/>
    </location>
</feature>
<evidence type="ECO:0000256" key="3">
    <source>
        <dbReference type="SAM" id="MobiDB-lite"/>
    </source>
</evidence>
<dbReference type="GO" id="GO:0006397">
    <property type="term" value="P:mRNA processing"/>
    <property type="evidence" value="ECO:0007669"/>
    <property type="project" value="UniProtKB-KW"/>
</dbReference>
<dbReference type="EMBL" id="VOIH02000012">
    <property type="protein sequence ID" value="KAF3431746.1"/>
    <property type="molecule type" value="Genomic_DNA"/>
</dbReference>
<dbReference type="AlphaFoldDB" id="A0A8K0DN23"/>
<dbReference type="SMART" id="SM00311">
    <property type="entry name" value="PWI"/>
    <property type="match status" value="1"/>
</dbReference>
<accession>A0A8K0DN23</accession>
<dbReference type="InterPro" id="IPR012677">
    <property type="entry name" value="Nucleotide-bd_a/b_plait_sf"/>
</dbReference>
<feature type="domain" description="RRM" evidence="4">
    <location>
        <begin position="294"/>
        <end position="372"/>
    </location>
</feature>
<dbReference type="PROSITE" id="PS50102">
    <property type="entry name" value="RRM"/>
    <property type="match status" value="1"/>
</dbReference>
<dbReference type="GO" id="GO:0003723">
    <property type="term" value="F:RNA binding"/>
    <property type="evidence" value="ECO:0007669"/>
    <property type="project" value="UniProtKB-UniRule"/>
</dbReference>
<evidence type="ECO:0000259" key="4">
    <source>
        <dbReference type="PROSITE" id="PS50102"/>
    </source>
</evidence>
<proteinExistence type="predicted"/>
<gene>
    <name evidence="6" type="ORF">FNV43_RR26482</name>
</gene>
<feature type="region of interest" description="Disordered" evidence="3">
    <location>
        <begin position="772"/>
        <end position="812"/>
    </location>
</feature>
<feature type="compositionally biased region" description="Basic and acidic residues" evidence="3">
    <location>
        <begin position="518"/>
        <end position="581"/>
    </location>
</feature>
<keyword evidence="2" id="KW-0694">RNA-binding</keyword>
<comment type="caution">
    <text evidence="6">The sequence shown here is derived from an EMBL/GenBank/DDBJ whole genome shotgun (WGS) entry which is preliminary data.</text>
</comment>
<keyword evidence="1" id="KW-0507">mRNA processing</keyword>
<reference evidence="6" key="1">
    <citation type="submission" date="2020-03" db="EMBL/GenBank/DDBJ databases">
        <title>A high-quality chromosome-level genome assembly of a woody plant with both climbing and erect habits, Rhamnella rubrinervis.</title>
        <authorList>
            <person name="Lu Z."/>
            <person name="Yang Y."/>
            <person name="Zhu X."/>
            <person name="Sun Y."/>
        </authorList>
    </citation>
    <scope>NUCLEOTIDE SEQUENCE</scope>
    <source>
        <strain evidence="6">BYM</strain>
        <tissue evidence="6">Leaf</tissue>
    </source>
</reference>
<evidence type="ECO:0000256" key="1">
    <source>
        <dbReference type="ARBA" id="ARBA00022664"/>
    </source>
</evidence>
<dbReference type="PROSITE" id="PS51025">
    <property type="entry name" value="PWI"/>
    <property type="match status" value="1"/>
</dbReference>
<feature type="domain" description="PWI" evidence="5">
    <location>
        <begin position="832"/>
        <end position="929"/>
    </location>
</feature>
<dbReference type="SUPFAM" id="SSF54928">
    <property type="entry name" value="RNA-binding domain, RBD"/>
    <property type="match status" value="1"/>
</dbReference>
<dbReference type="Gene3D" id="3.30.70.330">
    <property type="match status" value="1"/>
</dbReference>
<feature type="region of interest" description="Disordered" evidence="3">
    <location>
        <begin position="26"/>
        <end position="85"/>
    </location>
</feature>
<feature type="compositionally biased region" description="Basic and acidic residues" evidence="3">
    <location>
        <begin position="408"/>
        <end position="434"/>
    </location>
</feature>
<dbReference type="OrthoDB" id="6275295at2759"/>
<evidence type="ECO:0000256" key="2">
    <source>
        <dbReference type="PROSITE-ProRule" id="PRU00176"/>
    </source>
</evidence>
<dbReference type="InterPro" id="IPR053294">
    <property type="entry name" value="RBM_PWI_domain"/>
</dbReference>
<organism evidence="6 7">
    <name type="scientific">Rhamnella rubrinervis</name>
    <dbReference type="NCBI Taxonomy" id="2594499"/>
    <lineage>
        <taxon>Eukaryota</taxon>
        <taxon>Viridiplantae</taxon>
        <taxon>Streptophyta</taxon>
        <taxon>Embryophyta</taxon>
        <taxon>Tracheophyta</taxon>
        <taxon>Spermatophyta</taxon>
        <taxon>Magnoliopsida</taxon>
        <taxon>eudicotyledons</taxon>
        <taxon>Gunneridae</taxon>
        <taxon>Pentapetalae</taxon>
        <taxon>rosids</taxon>
        <taxon>fabids</taxon>
        <taxon>Rosales</taxon>
        <taxon>Rhamnaceae</taxon>
        <taxon>rhamnoid group</taxon>
        <taxon>Rhamneae</taxon>
        <taxon>Rhamnella</taxon>
    </lineage>
</organism>
<feature type="region of interest" description="Disordered" evidence="3">
    <location>
        <begin position="392"/>
        <end position="581"/>
    </location>
</feature>
<feature type="compositionally biased region" description="Basic and acidic residues" evidence="3">
    <location>
        <begin position="593"/>
        <end position="611"/>
    </location>
</feature>
<feature type="compositionally biased region" description="Basic and acidic residues" evidence="3">
    <location>
        <begin position="487"/>
        <end position="510"/>
    </location>
</feature>
<dbReference type="FunFam" id="1.20.1390.10:FF:000008">
    <property type="entry name" value="RNA Binding Motif protein homolog"/>
    <property type="match status" value="1"/>
</dbReference>
<dbReference type="CDD" id="cd12446">
    <property type="entry name" value="RRM_RBM25"/>
    <property type="match status" value="1"/>
</dbReference>
<dbReference type="InterPro" id="IPR036483">
    <property type="entry name" value="PWI_dom_sf"/>
</dbReference>
<feature type="compositionally biased region" description="Basic and acidic residues" evidence="3">
    <location>
        <begin position="778"/>
        <end position="812"/>
    </location>
</feature>
<evidence type="ECO:0008006" key="8">
    <source>
        <dbReference type="Google" id="ProtNLM"/>
    </source>
</evidence>
<dbReference type="PANTHER" id="PTHR47334:SF2">
    <property type="entry name" value="RNA-BINDING MOTIF PROTEIN 25"/>
    <property type="match status" value="1"/>
</dbReference>
<name>A0A8K0DN23_9ROSA</name>
<dbReference type="InterPro" id="IPR035979">
    <property type="entry name" value="RBD_domain_sf"/>
</dbReference>
<dbReference type="Pfam" id="PF00076">
    <property type="entry name" value="RRM_1"/>
    <property type="match status" value="1"/>
</dbReference>
<dbReference type="PANTHER" id="PTHR47334">
    <property type="entry name" value="SPLICING FACTOR PWI DOMAIN-CONTAINING PROTEIN / RNA RECOGNITION MOTIF (RRM)-CONTAINING PROTEIN"/>
    <property type="match status" value="1"/>
</dbReference>
<keyword evidence="7" id="KW-1185">Reference proteome</keyword>
<dbReference type="Gene3D" id="1.20.1390.10">
    <property type="entry name" value="PWI domain"/>
    <property type="match status" value="1"/>
</dbReference>
<dbReference type="SMART" id="SM00360">
    <property type="entry name" value="RRM"/>
    <property type="match status" value="1"/>
</dbReference>
<sequence length="929" mass="103641">MGLHRNSNGPWPVRVASSLFRARRTREPYFPIKPERSCSASTQTPPPPQPTPSNQSSSAPLAVNLNSNQPIVPAPPPPPPSVSFAPPQVSGVSAAPPVVPSFRPVPQFSPMLNTAVPNANYQNPGVQNIGVQPPGVNSASVMAPGVVSGGPGTVSVPVPQPLMHYQVPPGHPPNPALRPYAPMPNGYAAMPTAVPQGTIPPAGGVLIEFGDKGWKACFILLRDLPLQLLFWPSTLSHPVSTNGSPGFPLRPPGPIGALPAVSALIPGIPGIRPIIPPVVRPAVPSVTPAEKPQTTVYIGKIAPTVENDFMLSLLKFCGPVKSWKRAQDPSDGTPRGFGFCEFESAEGVLRALRLLSKFNIDGQELVLNVNQGTREYLERYVEKKTENYKKVKETEATGAEKEDEEAAGAEKNDTPKPSVEDSKEDNASGNKENDTANFGIVTDEDREADKEATEKLTGMIEERLKTKPLPPPPALDGSRNSNSELPSKSRDEDSDVDILKNDAAEEKIDGETTSDNKPSSEHDKPEISSPDKSRRHDRRTRDRDRERDLKREKEREIERYERETERERIRKEREQRRKIEDAERQYEECLKEWEYREGRERNSQYEKEREKEKKRKKEIIYEEDDEDEDSRKGGEEAVLAEEFVAELKDKVVEQDNEGVSGRENHIGALVLRNVGTNDESIMASAALSDMQQSGNTTTKKLGFGLVGSGKRTAVPSFFNEDDDDAHKEKKMRPLVPIDYSTEELQVVQATVSGVAPPNLAAAAEFAKQISTIKPTRKGRNDEDFNRSRDENKERTQDRDTEREHGLDKPKATDNKKLLDAKQLIDMIPRTKEELFSYEINWAIYDKHALHERMRPWISKKITEFLGEEETTLVDYIVTSTQEHVEADRMLQLLQSILDEEAEMFVLKMWRMLIFEIKKVETGLSSRSRT</sequence>
<protein>
    <recommendedName>
        <fullName evidence="8">RNA-binding protein 25</fullName>
    </recommendedName>
</protein>
<dbReference type="InterPro" id="IPR002483">
    <property type="entry name" value="PWI_dom"/>
</dbReference>
<evidence type="ECO:0000313" key="6">
    <source>
        <dbReference type="EMBL" id="KAF3431746.1"/>
    </source>
</evidence>
<feature type="region of interest" description="Disordered" evidence="3">
    <location>
        <begin position="593"/>
        <end position="617"/>
    </location>
</feature>
<dbReference type="SUPFAM" id="SSF101233">
    <property type="entry name" value="PWI domain"/>
    <property type="match status" value="1"/>
</dbReference>
<dbReference type="Pfam" id="PF01480">
    <property type="entry name" value="PWI"/>
    <property type="match status" value="1"/>
</dbReference>
<evidence type="ECO:0000259" key="5">
    <source>
        <dbReference type="PROSITE" id="PS51025"/>
    </source>
</evidence>
<dbReference type="InterPro" id="IPR000504">
    <property type="entry name" value="RRM_dom"/>
</dbReference>
<dbReference type="Proteomes" id="UP000796880">
    <property type="component" value="Unassembled WGS sequence"/>
</dbReference>
<feature type="compositionally biased region" description="Basic and acidic residues" evidence="3">
    <location>
        <begin position="447"/>
        <end position="465"/>
    </location>
</feature>